<dbReference type="HOGENOM" id="CLU_2209554_0_0_1"/>
<proteinExistence type="predicted"/>
<dbReference type="OrthoDB" id="3693192at2759"/>
<reference evidence="1 2" key="1">
    <citation type="journal article" date="2013" name="PLoS Genet.">
        <title>Comparative genome structure, secondary metabolite, and effector coding capacity across Cochliobolus pathogens.</title>
        <authorList>
            <person name="Condon B.J."/>
            <person name="Leng Y."/>
            <person name="Wu D."/>
            <person name="Bushley K.E."/>
            <person name="Ohm R.A."/>
            <person name="Otillar R."/>
            <person name="Martin J."/>
            <person name="Schackwitz W."/>
            <person name="Grimwood J."/>
            <person name="MohdZainudin N."/>
            <person name="Xue C."/>
            <person name="Wang R."/>
            <person name="Manning V.A."/>
            <person name="Dhillon B."/>
            <person name="Tu Z.J."/>
            <person name="Steffenson B.J."/>
            <person name="Salamov A."/>
            <person name="Sun H."/>
            <person name="Lowry S."/>
            <person name="LaButti K."/>
            <person name="Han J."/>
            <person name="Copeland A."/>
            <person name="Lindquist E."/>
            <person name="Barry K."/>
            <person name="Schmutz J."/>
            <person name="Baker S.E."/>
            <person name="Ciuffetti L.M."/>
            <person name="Grigoriev I.V."/>
            <person name="Zhong S."/>
            <person name="Turgeon B.G."/>
        </authorList>
    </citation>
    <scope>NUCLEOTIDE SEQUENCE [LARGE SCALE GENOMIC DNA]</scope>
    <source>
        <strain evidence="1 2">ATCC 44560</strain>
    </source>
</reference>
<evidence type="ECO:0000313" key="1">
    <source>
        <dbReference type="EMBL" id="EUC39605.1"/>
    </source>
</evidence>
<evidence type="ECO:0000313" key="2">
    <source>
        <dbReference type="Proteomes" id="UP000054032"/>
    </source>
</evidence>
<organism evidence="1 2">
    <name type="scientific">Bipolaris oryzae ATCC 44560</name>
    <dbReference type="NCBI Taxonomy" id="930090"/>
    <lineage>
        <taxon>Eukaryota</taxon>
        <taxon>Fungi</taxon>
        <taxon>Dikarya</taxon>
        <taxon>Ascomycota</taxon>
        <taxon>Pezizomycotina</taxon>
        <taxon>Dothideomycetes</taxon>
        <taxon>Pleosporomycetidae</taxon>
        <taxon>Pleosporales</taxon>
        <taxon>Pleosporineae</taxon>
        <taxon>Pleosporaceae</taxon>
        <taxon>Bipolaris</taxon>
    </lineage>
</organism>
<dbReference type="EMBL" id="KI964310">
    <property type="protein sequence ID" value="EUC39605.1"/>
    <property type="molecule type" value="Genomic_DNA"/>
</dbReference>
<accession>W6YPL9</accession>
<dbReference type="RefSeq" id="XP_007693877.1">
    <property type="nucleotide sequence ID" value="XM_007695687.1"/>
</dbReference>
<sequence length="107" mass="12244">MTAPTMLWRVIYDGFRAQYLDGDGIWAEDQDSGITLNSGKGTLRRVLGYDFIWWLKRASPFISAYSNKRLASSKQAEQLVKEGKKNVTICEIDVYASNRRAEHYSSM</sequence>
<dbReference type="KEGG" id="bor:COCMIDRAFT_111089"/>
<protein>
    <submittedName>
        <fullName evidence="1">Uncharacterized protein</fullName>
    </submittedName>
</protein>
<dbReference type="Proteomes" id="UP000054032">
    <property type="component" value="Unassembled WGS sequence"/>
</dbReference>
<keyword evidence="2" id="KW-1185">Reference proteome</keyword>
<dbReference type="AlphaFoldDB" id="W6YPL9"/>
<name>W6YPL9_COCMI</name>
<dbReference type="GeneID" id="19119713"/>
<gene>
    <name evidence="1" type="ORF">COCMIDRAFT_111089</name>
</gene>